<dbReference type="AlphaFoldDB" id="A0A4Y2QPK6"/>
<evidence type="ECO:0000313" key="4">
    <source>
        <dbReference type="Proteomes" id="UP000499080"/>
    </source>
</evidence>
<evidence type="ECO:0000313" key="3">
    <source>
        <dbReference type="EMBL" id="GBN65190.1"/>
    </source>
</evidence>
<sequence length="128" mass="14418">MGKDDFLASEGWFRRWKKRENITSVKPLAEQGYAYQVAAKAWIAENLPSAVFNADETGLCYRTLPEDTYVSKGEKIKGAKTCKARLTVLCCVSMSGENCWTSVKVKKRDVLKGVKNYQSNTKQIPMRG</sequence>
<dbReference type="PANTHER" id="PTHR19303">
    <property type="entry name" value="TRANSPOSON"/>
    <property type="match status" value="1"/>
</dbReference>
<dbReference type="Proteomes" id="UP000499080">
    <property type="component" value="Unassembled WGS sequence"/>
</dbReference>
<comment type="caution">
    <text evidence="3">The sequence shown here is derived from an EMBL/GenBank/DDBJ whole genome shotgun (WGS) entry which is preliminary data.</text>
</comment>
<name>A0A4Y2QPK6_ARAVE</name>
<evidence type="ECO:0000259" key="2">
    <source>
        <dbReference type="PROSITE" id="PS51253"/>
    </source>
</evidence>
<keyword evidence="1" id="KW-0238">DNA-binding</keyword>
<reference evidence="3 4" key="1">
    <citation type="journal article" date="2019" name="Sci. Rep.">
        <title>Orb-weaving spider Araneus ventricosus genome elucidates the spidroin gene catalogue.</title>
        <authorList>
            <person name="Kono N."/>
            <person name="Nakamura H."/>
            <person name="Ohtoshi R."/>
            <person name="Moran D.A.P."/>
            <person name="Shinohara A."/>
            <person name="Yoshida Y."/>
            <person name="Fujiwara M."/>
            <person name="Mori M."/>
            <person name="Tomita M."/>
            <person name="Arakawa K."/>
        </authorList>
    </citation>
    <scope>NUCLEOTIDE SEQUENCE [LARGE SCALE GENOMIC DNA]</scope>
</reference>
<dbReference type="PANTHER" id="PTHR19303:SF73">
    <property type="entry name" value="PROTEIN PDC2"/>
    <property type="match status" value="1"/>
</dbReference>
<dbReference type="EMBL" id="BGPR01014433">
    <property type="protein sequence ID" value="GBN65190.1"/>
    <property type="molecule type" value="Genomic_DNA"/>
</dbReference>
<proteinExistence type="predicted"/>
<dbReference type="PROSITE" id="PS51253">
    <property type="entry name" value="HTH_CENPB"/>
    <property type="match status" value="1"/>
</dbReference>
<dbReference type="GO" id="GO:0005634">
    <property type="term" value="C:nucleus"/>
    <property type="evidence" value="ECO:0007669"/>
    <property type="project" value="TreeGrafter"/>
</dbReference>
<protein>
    <recommendedName>
        <fullName evidence="2">HTH CENPB-type domain-containing protein</fullName>
    </recommendedName>
</protein>
<evidence type="ECO:0000256" key="1">
    <source>
        <dbReference type="ARBA" id="ARBA00023125"/>
    </source>
</evidence>
<keyword evidence="4" id="KW-1185">Reference proteome</keyword>
<dbReference type="InterPro" id="IPR050863">
    <property type="entry name" value="CenT-Element_Derived"/>
</dbReference>
<organism evidence="3 4">
    <name type="scientific">Araneus ventricosus</name>
    <name type="common">Orbweaver spider</name>
    <name type="synonym">Epeira ventricosa</name>
    <dbReference type="NCBI Taxonomy" id="182803"/>
    <lineage>
        <taxon>Eukaryota</taxon>
        <taxon>Metazoa</taxon>
        <taxon>Ecdysozoa</taxon>
        <taxon>Arthropoda</taxon>
        <taxon>Chelicerata</taxon>
        <taxon>Arachnida</taxon>
        <taxon>Araneae</taxon>
        <taxon>Araneomorphae</taxon>
        <taxon>Entelegynae</taxon>
        <taxon>Araneoidea</taxon>
        <taxon>Araneidae</taxon>
        <taxon>Araneus</taxon>
    </lineage>
</organism>
<accession>A0A4Y2QPK6</accession>
<feature type="domain" description="HTH CENPB-type" evidence="2">
    <location>
        <begin position="1"/>
        <end position="26"/>
    </location>
</feature>
<gene>
    <name evidence="3" type="ORF">AVEN_8425_1</name>
</gene>
<dbReference type="GO" id="GO:0003677">
    <property type="term" value="F:DNA binding"/>
    <property type="evidence" value="ECO:0007669"/>
    <property type="project" value="UniProtKB-KW"/>
</dbReference>
<dbReference type="InterPro" id="IPR006600">
    <property type="entry name" value="HTH_CenpB_DNA-bd_dom"/>
</dbReference>